<dbReference type="AlphaFoldDB" id="A0A9N9EZW2"/>
<dbReference type="Gene3D" id="3.40.50.150">
    <property type="entry name" value="Vaccinia Virus protein VP39"/>
    <property type="match status" value="1"/>
</dbReference>
<evidence type="ECO:0000313" key="1">
    <source>
        <dbReference type="EMBL" id="CAG8500725.1"/>
    </source>
</evidence>
<name>A0A9N9EZW2_FUNMO</name>
<evidence type="ECO:0000313" key="2">
    <source>
        <dbReference type="Proteomes" id="UP000789375"/>
    </source>
</evidence>
<comment type="caution">
    <text evidence="1">The sequence shown here is derived from an EMBL/GenBank/DDBJ whole genome shotgun (WGS) entry which is preliminary data.</text>
</comment>
<keyword evidence="2" id="KW-1185">Reference proteome</keyword>
<dbReference type="EMBL" id="CAJVPP010000648">
    <property type="protein sequence ID" value="CAG8500725.1"/>
    <property type="molecule type" value="Genomic_DNA"/>
</dbReference>
<organism evidence="1 2">
    <name type="scientific">Funneliformis mosseae</name>
    <name type="common">Endomycorrhizal fungus</name>
    <name type="synonym">Glomus mosseae</name>
    <dbReference type="NCBI Taxonomy" id="27381"/>
    <lineage>
        <taxon>Eukaryota</taxon>
        <taxon>Fungi</taxon>
        <taxon>Fungi incertae sedis</taxon>
        <taxon>Mucoromycota</taxon>
        <taxon>Glomeromycotina</taxon>
        <taxon>Glomeromycetes</taxon>
        <taxon>Glomerales</taxon>
        <taxon>Glomeraceae</taxon>
        <taxon>Funneliformis</taxon>
    </lineage>
</organism>
<dbReference type="InterPro" id="IPR029063">
    <property type="entry name" value="SAM-dependent_MTases_sf"/>
</dbReference>
<protein>
    <submittedName>
        <fullName evidence="1">14946_t:CDS:1</fullName>
    </submittedName>
</protein>
<dbReference type="SUPFAM" id="SSF53335">
    <property type="entry name" value="S-adenosyl-L-methionine-dependent methyltransferases"/>
    <property type="match status" value="1"/>
</dbReference>
<dbReference type="Pfam" id="PF10294">
    <property type="entry name" value="Methyltransf_16"/>
    <property type="match status" value="1"/>
</dbReference>
<dbReference type="PANTHER" id="PTHR14614">
    <property type="entry name" value="HEPATOCELLULAR CARCINOMA-ASSOCIATED ANTIGEN"/>
    <property type="match status" value="1"/>
</dbReference>
<proteinExistence type="predicted"/>
<gene>
    <name evidence="1" type="ORF">FMOSSE_LOCUS4022</name>
</gene>
<dbReference type="Proteomes" id="UP000789375">
    <property type="component" value="Unassembled WGS sequence"/>
</dbReference>
<reference evidence="1" key="1">
    <citation type="submission" date="2021-06" db="EMBL/GenBank/DDBJ databases">
        <authorList>
            <person name="Kallberg Y."/>
            <person name="Tangrot J."/>
            <person name="Rosling A."/>
        </authorList>
    </citation>
    <scope>NUCLEOTIDE SEQUENCE</scope>
    <source>
        <strain evidence="1">87-6 pot B 2015</strain>
    </source>
</reference>
<accession>A0A9N9EZW2</accession>
<dbReference type="InterPro" id="IPR019410">
    <property type="entry name" value="Methyltransf_16"/>
</dbReference>
<dbReference type="CDD" id="cd02440">
    <property type="entry name" value="AdoMet_MTases"/>
    <property type="match status" value="1"/>
</dbReference>
<sequence>MNELETLILPLLSKEPPNYESLLNVLKKLEQYFFEKETKPIWELNECGEKNNFLDQKNVIEWLTKLVSSSLKWMDDDSERDDVLERAAKCLSAACGKVASGPIVREWQFLPQLDSDHPVMLKIRDTTLLDDDVGFKTWGAAYLLARRCTSGFAMPLDQLRSNPLLEIGTGTGLVGLTCAKLGCPKVILTDCHPRVLSNVIYNVQLNKLDSTVNVEKLDWREIACGEKENPISDISKEKFEIIIGADIVYEIPHTDWIPKVINHFLSPKGIFYLTIPLRSTHTKEVTLFEKRMCEHGFIPKRCEEEQGLDDFSGMQEYRYYEWMKAPIKFYAD</sequence>